<dbReference type="AlphaFoldDB" id="A0A178ZDI7"/>
<dbReference type="Proteomes" id="UP000078343">
    <property type="component" value="Unassembled WGS sequence"/>
</dbReference>
<evidence type="ECO:0008006" key="3">
    <source>
        <dbReference type="Google" id="ProtNLM"/>
    </source>
</evidence>
<sequence length="610" mass="69000">MACASTIRGSWRYRGVYSPVQARYDCIKVISDADESSYWGENADIFGICWVIYWMADEIGQPTPDDAIHKGYKHNLLAAEEIKNAVLDVPRTRFCQQRVWSLITATSRGIANLPWLTEALLNMTDRLDGAHVECTAQTCLLGDENSTAKPQLHYPRPQEPPAECPCPPLHCDMRGRHSRYLVQVDRTRRPNPAEPDTINLATVDWVEDLLEPLTRDTPYMAISHVWLDGTGRGDHPPGSVNTCLFSFFNAWAINQGCEAIWWDVLCIPVGEARKEALSWMHKNFFDAKVILVHDRELTRLPWTDDEQPCLALALSTWFSRGWTALELAAAKSEDAVKVVFRHPSDRNKQVVKSLRQILAGTSGAKPVHKAVSDVIRRIIHFRERYKDKRFDAVSEILAILEPRYTCWLKDRHYIAALLADIRTIEETAQHSELDPGGNQKNFTQFIVREIGRVWPSSLLHGNVTMADSGGWSWCPMSIFDLARGIAGEEPLRLDRERGTVRGTWETWAVTESMVVTAADAHISVHVRVVEALQSPRDLLILSASRGSKKTNSKITKDVRFLLVKTFEPTQNRRSSRRDTTGSWLDCQYIGTVKLGVACISYGRDRGILLN</sequence>
<keyword evidence="2" id="KW-1185">Reference proteome</keyword>
<reference evidence="1 2" key="1">
    <citation type="submission" date="2016-04" db="EMBL/GenBank/DDBJ databases">
        <title>Draft genome of Fonsecaea erecta CBS 125763.</title>
        <authorList>
            <person name="Weiss V.A."/>
            <person name="Vicente V.A."/>
            <person name="Raittz R.T."/>
            <person name="Moreno L.F."/>
            <person name="De Souza E.M."/>
            <person name="Pedrosa F.O."/>
            <person name="Steffens M.B."/>
            <person name="Faoro H."/>
            <person name="Tadra-Sfeir M.Z."/>
            <person name="Najafzadeh M.J."/>
            <person name="Felipe M.S."/>
            <person name="Teixeira M."/>
            <person name="Sun J."/>
            <person name="Xi L."/>
            <person name="Gomes R."/>
            <person name="De Azevedo C.M."/>
            <person name="Salgado C.G."/>
            <person name="Da Silva M.B."/>
            <person name="Nascimento M.F."/>
            <person name="Queiroz-Telles F."/>
            <person name="Attili D.S."/>
            <person name="Gorbushina A."/>
        </authorList>
    </citation>
    <scope>NUCLEOTIDE SEQUENCE [LARGE SCALE GENOMIC DNA]</scope>
    <source>
        <strain evidence="1 2">CBS 125763</strain>
    </source>
</reference>
<dbReference type="PANTHER" id="PTHR39596">
    <property type="match status" value="1"/>
</dbReference>
<dbReference type="GeneID" id="30012628"/>
<name>A0A178ZDI7_9EURO</name>
<proteinExistence type="predicted"/>
<dbReference type="PANTHER" id="PTHR39596:SF2">
    <property type="entry name" value="HET DOMAIN PROTEIN (AFU_ORTHOLOGUE AFUA_1G17550)-RELATED"/>
    <property type="match status" value="1"/>
</dbReference>
<evidence type="ECO:0000313" key="2">
    <source>
        <dbReference type="Proteomes" id="UP000078343"/>
    </source>
</evidence>
<dbReference type="STRING" id="1367422.A0A178ZDI7"/>
<organism evidence="1 2">
    <name type="scientific">Fonsecaea erecta</name>
    <dbReference type="NCBI Taxonomy" id="1367422"/>
    <lineage>
        <taxon>Eukaryota</taxon>
        <taxon>Fungi</taxon>
        <taxon>Dikarya</taxon>
        <taxon>Ascomycota</taxon>
        <taxon>Pezizomycotina</taxon>
        <taxon>Eurotiomycetes</taxon>
        <taxon>Chaetothyriomycetidae</taxon>
        <taxon>Chaetothyriales</taxon>
        <taxon>Herpotrichiellaceae</taxon>
        <taxon>Fonsecaea</taxon>
    </lineage>
</organism>
<dbReference type="RefSeq" id="XP_018691089.1">
    <property type="nucleotide sequence ID" value="XM_018839968.1"/>
</dbReference>
<dbReference type="OrthoDB" id="4161651at2759"/>
<gene>
    <name evidence="1" type="ORF">AYL99_08460</name>
</gene>
<accession>A0A178ZDI7</accession>
<evidence type="ECO:0000313" key="1">
    <source>
        <dbReference type="EMBL" id="OAP57722.1"/>
    </source>
</evidence>
<protein>
    <recommendedName>
        <fullName evidence="3">Heterokaryon incompatibility domain-containing protein</fullName>
    </recommendedName>
</protein>
<comment type="caution">
    <text evidence="1">The sequence shown here is derived from an EMBL/GenBank/DDBJ whole genome shotgun (WGS) entry which is preliminary data.</text>
</comment>
<dbReference type="EMBL" id="LVYI01000007">
    <property type="protein sequence ID" value="OAP57722.1"/>
    <property type="molecule type" value="Genomic_DNA"/>
</dbReference>